<dbReference type="GO" id="GO:0060271">
    <property type="term" value="P:cilium assembly"/>
    <property type="evidence" value="ECO:0007669"/>
    <property type="project" value="InterPro"/>
</dbReference>
<feature type="domain" description="Tyrosine-protein phosphatase" evidence="4">
    <location>
        <begin position="116"/>
        <end position="288"/>
    </location>
</feature>
<protein>
    <submittedName>
        <fullName evidence="7">Protein tyrosine phosphatase domain-containing protein 1</fullName>
    </submittedName>
</protein>
<dbReference type="GO" id="GO:0048666">
    <property type="term" value="P:neuron development"/>
    <property type="evidence" value="ECO:0007669"/>
    <property type="project" value="UniProtKB-ARBA"/>
</dbReference>
<dbReference type="Pfam" id="PF00620">
    <property type="entry name" value="RhoGAP"/>
    <property type="match status" value="1"/>
</dbReference>
<accession>A0A834R690</accession>
<evidence type="ECO:0000259" key="5">
    <source>
        <dbReference type="PROSITE" id="PS50055"/>
    </source>
</evidence>
<reference evidence="9" key="1">
    <citation type="journal article" date="2020" name="PLoS Negl. Trop. Dis.">
        <title>High-quality nuclear genome for Sarcoptes scabiei-A critical resource for a neglected parasite.</title>
        <authorList>
            <person name="Korhonen P.K."/>
            <person name="Gasser R.B."/>
            <person name="Ma G."/>
            <person name="Wang T."/>
            <person name="Stroehlein A.J."/>
            <person name="Young N.D."/>
            <person name="Ang C.S."/>
            <person name="Fernando D.D."/>
            <person name="Lu H.C."/>
            <person name="Taylor S."/>
            <person name="Reynolds S.L."/>
            <person name="Mofiz E."/>
            <person name="Najaraj S.H."/>
            <person name="Gowda H."/>
            <person name="Madugundu A."/>
            <person name="Renuse S."/>
            <person name="Holt D."/>
            <person name="Pandey A."/>
            <person name="Papenfuss A.T."/>
            <person name="Fischer K."/>
        </authorList>
    </citation>
    <scope>NUCLEOTIDE SEQUENCE [LARGE SCALE GENOMIC DNA]</scope>
</reference>
<feature type="domain" description="Tyrosine specific protein phosphatases" evidence="6">
    <location>
        <begin position="203"/>
        <end position="270"/>
    </location>
</feature>
<dbReference type="Pfam" id="PF00782">
    <property type="entry name" value="DSPc"/>
    <property type="match status" value="1"/>
</dbReference>
<feature type="domain" description="Tyrosine-protein phosphatase" evidence="5">
    <location>
        <begin position="1"/>
        <end position="274"/>
    </location>
</feature>
<dbReference type="EMBL" id="WVUK01000062">
    <property type="protein sequence ID" value="KAF7490811.1"/>
    <property type="molecule type" value="Genomic_DNA"/>
</dbReference>
<dbReference type="InterPro" id="IPR049573">
    <property type="entry name" value="PTPDC1_PTP"/>
</dbReference>
<feature type="region of interest" description="Disordered" evidence="3">
    <location>
        <begin position="425"/>
        <end position="456"/>
    </location>
</feature>
<feature type="compositionally biased region" description="Basic and acidic residues" evidence="3">
    <location>
        <begin position="383"/>
        <end position="392"/>
    </location>
</feature>
<dbReference type="Gene3D" id="3.90.190.10">
    <property type="entry name" value="Protein tyrosine phosphatase superfamily"/>
    <property type="match status" value="1"/>
</dbReference>
<evidence type="ECO:0000259" key="4">
    <source>
        <dbReference type="PROSITE" id="PS50054"/>
    </source>
</evidence>
<dbReference type="InterPro" id="IPR000340">
    <property type="entry name" value="Dual-sp_phosphatase_cat-dom"/>
</dbReference>
<evidence type="ECO:0000313" key="9">
    <source>
        <dbReference type="Proteomes" id="UP000070412"/>
    </source>
</evidence>
<dbReference type="InterPro" id="IPR029021">
    <property type="entry name" value="Prot-tyrosine_phosphatase-like"/>
</dbReference>
<dbReference type="FunFam" id="3.90.190.10:FF:000157">
    <property type="entry name" value="Protein-tyrosine phosphatase"/>
    <property type="match status" value="1"/>
</dbReference>
<dbReference type="Gene3D" id="1.10.555.10">
    <property type="entry name" value="Rho GTPase activation protein"/>
    <property type="match status" value="1"/>
</dbReference>
<sequence>MINYQIQSIRKLLISFWLRACCIDSETEFRMDDLKASKESDNVAEQLPPVSPTTSASNGIVKDKDKYTSKKYKKFTELIRRSTSTQLQCSMFCGGRKCKYESGSHWESKDKAIDPLYSHWVLNDILAMSRPNTEMINQFNLIEKFQTANIMTLINLQEPGEHSNCGPPLEESSGFSYEPKIFMDNDIYFYNFKWKDFCDISLNSLIDIVKVISFGIEQGKVAIHCHAGLGRTGTLIAAYLIYRYRCEPRKAINFVRSKRPNSIQTRAQISVLFKFANFIYPSFIIFGQVLSDETNSTKKIKLTLKDFLRRQNLLLHGEESRLYRFIPVILFEIIDRMLHILELEDYGLIDIKNYLSHKIAEQIELKKNNPNVNENRKVMKHKQSIDSLRDDNGSGTDTPSNSSIDDQGLNDDLIDSLILDDDQLQSSKTVGKSRENSNGLDRANDDDDDDDDDDDLQSMIINGYKWNEKIKTVEINRTVSKDSFVEILINQTRIDQQLADRIVELERLINRIPEWRELIREENELEILCGLLTNWLESFDIPIISDKIIEIIEENFLEERKESFFKCFRQLDQSLRYLFEFLSRFLILISKQVARNQFDFENLLRRFLASLTLKRVQMEQNNRRINIPLSKPDWNLIEFSDLDMLLDFFQNLFESIEVYDQNRNDPIESIEKKISSRNSPMI</sequence>
<feature type="compositionally biased region" description="Polar residues" evidence="3">
    <location>
        <begin position="393"/>
        <end position="405"/>
    </location>
</feature>
<dbReference type="InterPro" id="IPR000198">
    <property type="entry name" value="RhoGAP_dom"/>
</dbReference>
<evidence type="ECO:0000256" key="1">
    <source>
        <dbReference type="ARBA" id="ARBA00022801"/>
    </source>
</evidence>
<dbReference type="GO" id="GO:0004725">
    <property type="term" value="F:protein tyrosine phosphatase activity"/>
    <property type="evidence" value="ECO:0007669"/>
    <property type="project" value="InterPro"/>
</dbReference>
<dbReference type="CDD" id="cd14506">
    <property type="entry name" value="PTP_PTPDC1"/>
    <property type="match status" value="1"/>
</dbReference>
<dbReference type="InterPro" id="IPR050561">
    <property type="entry name" value="PTP"/>
</dbReference>
<dbReference type="SUPFAM" id="SSF48350">
    <property type="entry name" value="GTPase activation domain, GAP"/>
    <property type="match status" value="1"/>
</dbReference>
<dbReference type="AlphaFoldDB" id="A0A834R690"/>
<keyword evidence="1" id="KW-0378">Hydrolase</keyword>
<evidence type="ECO:0000256" key="2">
    <source>
        <dbReference type="ARBA" id="ARBA00022912"/>
    </source>
</evidence>
<dbReference type="PROSITE" id="PS50054">
    <property type="entry name" value="TYR_PHOSPHATASE_DUAL"/>
    <property type="match status" value="1"/>
</dbReference>
<dbReference type="InterPro" id="IPR000387">
    <property type="entry name" value="Tyr_Pase_dom"/>
</dbReference>
<keyword evidence="2" id="KW-0904">Protein phosphatase</keyword>
<dbReference type="PROSITE" id="PS50055">
    <property type="entry name" value="TYR_PHOSPHATASE_PTP"/>
    <property type="match status" value="1"/>
</dbReference>
<name>A0A834R690_SARSC</name>
<dbReference type="InterPro" id="IPR016130">
    <property type="entry name" value="Tyr_Pase_AS"/>
</dbReference>
<evidence type="ECO:0000259" key="6">
    <source>
        <dbReference type="PROSITE" id="PS50056"/>
    </source>
</evidence>
<dbReference type="OrthoDB" id="542013at2759"/>
<dbReference type="SUPFAM" id="SSF52799">
    <property type="entry name" value="(Phosphotyrosine protein) phosphatases II"/>
    <property type="match status" value="1"/>
</dbReference>
<dbReference type="InterPro" id="IPR020422">
    <property type="entry name" value="TYR_PHOSPHATASE_DUAL_dom"/>
</dbReference>
<dbReference type="SMART" id="SM00404">
    <property type="entry name" value="PTPc_motif"/>
    <property type="match status" value="1"/>
</dbReference>
<gene>
    <name evidence="7" type="ORF">SSS_7040</name>
</gene>
<dbReference type="InterPro" id="IPR008936">
    <property type="entry name" value="Rho_GTPase_activation_prot"/>
</dbReference>
<dbReference type="PANTHER" id="PTHR23339">
    <property type="entry name" value="TYROSINE SPECIFIC PROTEIN PHOSPHATASE AND DUAL SPECIFICITY PROTEIN PHOSPHATASE"/>
    <property type="match status" value="1"/>
</dbReference>
<dbReference type="GO" id="GO:0007165">
    <property type="term" value="P:signal transduction"/>
    <property type="evidence" value="ECO:0007669"/>
    <property type="project" value="InterPro"/>
</dbReference>
<feature type="region of interest" description="Disordered" evidence="3">
    <location>
        <begin position="40"/>
        <end position="59"/>
    </location>
</feature>
<reference evidence="7" key="2">
    <citation type="submission" date="2020-01" db="EMBL/GenBank/DDBJ databases">
        <authorList>
            <person name="Korhonen P.K.K."/>
            <person name="Guangxu M.G."/>
            <person name="Wang T.W."/>
            <person name="Stroehlein A.J.S."/>
            <person name="Young N.D."/>
            <person name="Ang C.-S.A."/>
            <person name="Fernando D.W.F."/>
            <person name="Lu H.L."/>
            <person name="Taylor S.T."/>
            <person name="Ehtesham M.E.M."/>
            <person name="Najaraj S.H.N."/>
            <person name="Harsha G.H.G."/>
            <person name="Madugundu A.M."/>
            <person name="Renuse S.R."/>
            <person name="Holt D.H."/>
            <person name="Pandey A.P."/>
            <person name="Papenfuss A.P."/>
            <person name="Gasser R.B.G."/>
            <person name="Fischer K.F."/>
        </authorList>
    </citation>
    <scope>NUCLEOTIDE SEQUENCE</scope>
    <source>
        <strain evidence="7">SSS_KF_BRIS2020</strain>
    </source>
</reference>
<keyword evidence="9" id="KW-1185">Reference proteome</keyword>
<feature type="compositionally biased region" description="Acidic residues" evidence="3">
    <location>
        <begin position="444"/>
        <end position="456"/>
    </location>
</feature>
<reference evidence="8" key="3">
    <citation type="submission" date="2022-06" db="UniProtKB">
        <authorList>
            <consortium name="EnsemblMetazoa"/>
        </authorList>
    </citation>
    <scope>IDENTIFICATION</scope>
</reference>
<proteinExistence type="predicted"/>
<dbReference type="PROSITE" id="PS50056">
    <property type="entry name" value="TYR_PHOSPHATASE_2"/>
    <property type="match status" value="1"/>
</dbReference>
<evidence type="ECO:0000313" key="8">
    <source>
        <dbReference type="EnsemblMetazoa" id="KAF7490811.1"/>
    </source>
</evidence>
<feature type="region of interest" description="Disordered" evidence="3">
    <location>
        <begin position="383"/>
        <end position="408"/>
    </location>
</feature>
<dbReference type="SMART" id="SM00195">
    <property type="entry name" value="DSPc"/>
    <property type="match status" value="1"/>
</dbReference>
<dbReference type="InterPro" id="IPR003595">
    <property type="entry name" value="Tyr_Pase_cat"/>
</dbReference>
<dbReference type="EnsemblMetazoa" id="SSS_7040s_mrna">
    <property type="protein sequence ID" value="KAF7490811.1"/>
    <property type="gene ID" value="SSS_7040"/>
</dbReference>
<dbReference type="Proteomes" id="UP000070412">
    <property type="component" value="Unassembled WGS sequence"/>
</dbReference>
<evidence type="ECO:0000313" key="7">
    <source>
        <dbReference type="EMBL" id="KAF7490811.1"/>
    </source>
</evidence>
<dbReference type="InterPro" id="IPR000242">
    <property type="entry name" value="PTP_cat"/>
</dbReference>
<evidence type="ECO:0000256" key="3">
    <source>
        <dbReference type="SAM" id="MobiDB-lite"/>
    </source>
</evidence>
<organism evidence="7">
    <name type="scientific">Sarcoptes scabiei</name>
    <name type="common">Itch mite</name>
    <name type="synonym">Acarus scabiei</name>
    <dbReference type="NCBI Taxonomy" id="52283"/>
    <lineage>
        <taxon>Eukaryota</taxon>
        <taxon>Metazoa</taxon>
        <taxon>Ecdysozoa</taxon>
        <taxon>Arthropoda</taxon>
        <taxon>Chelicerata</taxon>
        <taxon>Arachnida</taxon>
        <taxon>Acari</taxon>
        <taxon>Acariformes</taxon>
        <taxon>Sarcoptiformes</taxon>
        <taxon>Astigmata</taxon>
        <taxon>Psoroptidia</taxon>
        <taxon>Sarcoptoidea</taxon>
        <taxon>Sarcoptidae</taxon>
        <taxon>Sarcoptinae</taxon>
        <taxon>Sarcoptes</taxon>
    </lineage>
</organism>
<dbReference type="PROSITE" id="PS00383">
    <property type="entry name" value="TYR_PHOSPHATASE_1"/>
    <property type="match status" value="1"/>
</dbReference>